<name>A0ABT3P5T9_9ALTE</name>
<dbReference type="Pfam" id="PF11306">
    <property type="entry name" value="DUF3108"/>
    <property type="match status" value="1"/>
</dbReference>
<dbReference type="RefSeq" id="WP_265616826.1">
    <property type="nucleotide sequence ID" value="NZ_JAPFRD010000009.1"/>
</dbReference>
<sequence length="244" mass="28701">MPVTKMCSLKTLEYAVICTLISVILAFPTIASTQPLRPFQAEYRAYKWDDDIGKAELKLEKLSKNQYSLTYSSDVSKFFLSDKRYEHSIFTFKNGEFIPLQYYYSRSGTGADKKLKLKFESTPKRQILVNESTVLDWQQELDNQLYRIDIPRQLAAGQKSLKYDFINYRGEIKSYQIDVVGNERLSLPYRELDTIKVEIVRQSSSRETYAWFAPELDYNLVRLQQFKDDDEQGDIQLVRYKRLP</sequence>
<evidence type="ECO:0000313" key="2">
    <source>
        <dbReference type="Proteomes" id="UP001142810"/>
    </source>
</evidence>
<comment type="caution">
    <text evidence="1">The sequence shown here is derived from an EMBL/GenBank/DDBJ whole genome shotgun (WGS) entry which is preliminary data.</text>
</comment>
<keyword evidence="2" id="KW-1185">Reference proteome</keyword>
<gene>
    <name evidence="1" type="ORF">OPS25_06450</name>
</gene>
<reference evidence="1" key="1">
    <citation type="submission" date="2022-11" db="EMBL/GenBank/DDBJ databases">
        <title>Alteromonas sp. nov., isolated from sea water of the Qingdao.</title>
        <authorList>
            <person name="Wang Q."/>
        </authorList>
    </citation>
    <scope>NUCLEOTIDE SEQUENCE</scope>
    <source>
        <strain evidence="1">ASW11-7</strain>
    </source>
</reference>
<dbReference type="InterPro" id="IPR021457">
    <property type="entry name" value="DUF3108"/>
</dbReference>
<protein>
    <submittedName>
        <fullName evidence="1">DUF3108 domain-containing protein</fullName>
    </submittedName>
</protein>
<proteinExistence type="predicted"/>
<organism evidence="1 2">
    <name type="scientific">Alteromonas aquimaris</name>
    <dbReference type="NCBI Taxonomy" id="2998417"/>
    <lineage>
        <taxon>Bacteria</taxon>
        <taxon>Pseudomonadati</taxon>
        <taxon>Pseudomonadota</taxon>
        <taxon>Gammaproteobacteria</taxon>
        <taxon>Alteromonadales</taxon>
        <taxon>Alteromonadaceae</taxon>
        <taxon>Alteromonas/Salinimonas group</taxon>
        <taxon>Alteromonas</taxon>
    </lineage>
</organism>
<dbReference type="Proteomes" id="UP001142810">
    <property type="component" value="Unassembled WGS sequence"/>
</dbReference>
<evidence type="ECO:0000313" key="1">
    <source>
        <dbReference type="EMBL" id="MCW8108130.1"/>
    </source>
</evidence>
<accession>A0ABT3P5T9</accession>
<dbReference type="EMBL" id="JAPFRD010000009">
    <property type="protein sequence ID" value="MCW8108130.1"/>
    <property type="molecule type" value="Genomic_DNA"/>
</dbReference>